<dbReference type="RefSeq" id="XP_024081217.1">
    <property type="nucleotide sequence ID" value="XM_024225449.1"/>
</dbReference>
<dbReference type="PROSITE" id="PS50960">
    <property type="entry name" value="HTH_PSQ"/>
    <property type="match status" value="1"/>
</dbReference>
<name>A0A8I6SDJ4_CIMLE</name>
<evidence type="ECO:0000256" key="2">
    <source>
        <dbReference type="ARBA" id="ARBA00022473"/>
    </source>
</evidence>
<dbReference type="OMA" id="SWFWRWY"/>
<dbReference type="Pfam" id="PF04218">
    <property type="entry name" value="CENP-B_N"/>
    <property type="match status" value="1"/>
</dbReference>
<organism evidence="9 10">
    <name type="scientific">Cimex lectularius</name>
    <name type="common">Bed bug</name>
    <name type="synonym">Acanthia lectularia</name>
    <dbReference type="NCBI Taxonomy" id="79782"/>
    <lineage>
        <taxon>Eukaryota</taxon>
        <taxon>Metazoa</taxon>
        <taxon>Ecdysozoa</taxon>
        <taxon>Arthropoda</taxon>
        <taxon>Hexapoda</taxon>
        <taxon>Insecta</taxon>
        <taxon>Pterygota</taxon>
        <taxon>Neoptera</taxon>
        <taxon>Paraneoptera</taxon>
        <taxon>Hemiptera</taxon>
        <taxon>Heteroptera</taxon>
        <taxon>Panheteroptera</taxon>
        <taxon>Cimicomorpha</taxon>
        <taxon>Cimicidae</taxon>
        <taxon>Cimex</taxon>
    </lineage>
</organism>
<reference evidence="9" key="1">
    <citation type="submission" date="2022-01" db="UniProtKB">
        <authorList>
            <consortium name="EnsemblMetazoa"/>
        </authorList>
    </citation>
    <scope>IDENTIFICATION</scope>
</reference>
<evidence type="ECO:0000256" key="4">
    <source>
        <dbReference type="ARBA" id="ARBA00023015"/>
    </source>
</evidence>
<evidence type="ECO:0000256" key="7">
    <source>
        <dbReference type="SAM" id="MobiDB-lite"/>
    </source>
</evidence>
<evidence type="ECO:0000256" key="1">
    <source>
        <dbReference type="ARBA" id="ARBA00004123"/>
    </source>
</evidence>
<dbReference type="AlphaFoldDB" id="A0A8I6SDJ4"/>
<keyword evidence="10" id="KW-1185">Reference proteome</keyword>
<dbReference type="OrthoDB" id="6624814at2759"/>
<dbReference type="Gene3D" id="1.10.10.10">
    <property type="entry name" value="Winged helix-like DNA-binding domain superfamily/Winged helix DNA-binding domain"/>
    <property type="match status" value="1"/>
</dbReference>
<keyword evidence="3" id="KW-0597">Phosphoprotein</keyword>
<keyword evidence="2" id="KW-0217">Developmental protein</keyword>
<accession>A0A8I6SDJ4</accession>
<dbReference type="KEGG" id="clec:112126414"/>
<evidence type="ECO:0000313" key="9">
    <source>
        <dbReference type="EnsemblMetazoa" id="XP_024081217.1"/>
    </source>
</evidence>
<dbReference type="PANTHER" id="PTHR33215">
    <property type="entry name" value="PROTEIN DISTAL ANTENNA"/>
    <property type="match status" value="1"/>
</dbReference>
<evidence type="ECO:0000256" key="3">
    <source>
        <dbReference type="ARBA" id="ARBA00022553"/>
    </source>
</evidence>
<keyword evidence="5" id="KW-0804">Transcription</keyword>
<dbReference type="GO" id="GO:0005634">
    <property type="term" value="C:nucleus"/>
    <property type="evidence" value="ECO:0007669"/>
    <property type="project" value="UniProtKB-SubCell"/>
</dbReference>
<feature type="compositionally biased region" description="Basic and acidic residues" evidence="7">
    <location>
        <begin position="171"/>
        <end position="180"/>
    </location>
</feature>
<proteinExistence type="predicted"/>
<evidence type="ECO:0000256" key="5">
    <source>
        <dbReference type="ARBA" id="ARBA00023163"/>
    </source>
</evidence>
<dbReference type="Proteomes" id="UP000494040">
    <property type="component" value="Unassembled WGS sequence"/>
</dbReference>
<feature type="DNA-binding region" description="H-T-H motif" evidence="6">
    <location>
        <begin position="34"/>
        <end position="54"/>
    </location>
</feature>
<evidence type="ECO:0000313" key="10">
    <source>
        <dbReference type="Proteomes" id="UP000494040"/>
    </source>
</evidence>
<dbReference type="InterPro" id="IPR009057">
    <property type="entry name" value="Homeodomain-like_sf"/>
</dbReference>
<feature type="region of interest" description="Disordered" evidence="7">
    <location>
        <begin position="168"/>
        <end position="198"/>
    </location>
</feature>
<dbReference type="GO" id="GO:0003677">
    <property type="term" value="F:DNA binding"/>
    <property type="evidence" value="ECO:0007669"/>
    <property type="project" value="UniProtKB-UniRule"/>
</dbReference>
<dbReference type="InterPro" id="IPR036388">
    <property type="entry name" value="WH-like_DNA-bd_sf"/>
</dbReference>
<dbReference type="PANTHER" id="PTHR33215:SF13">
    <property type="entry name" value="PROTEIN DISTAL ANTENNA"/>
    <property type="match status" value="1"/>
</dbReference>
<dbReference type="GeneID" id="112126414"/>
<dbReference type="InterPro" id="IPR007889">
    <property type="entry name" value="HTH_Psq"/>
</dbReference>
<dbReference type="EnsemblMetazoa" id="XM_024225449.1">
    <property type="protein sequence ID" value="XP_024081217.1"/>
    <property type="gene ID" value="LOC112126414"/>
</dbReference>
<protein>
    <recommendedName>
        <fullName evidence="8">HTH psq-type domain-containing protein</fullName>
    </recommendedName>
</protein>
<feature type="domain" description="HTH psq-type" evidence="8">
    <location>
        <begin position="10"/>
        <end position="58"/>
    </location>
</feature>
<keyword evidence="6" id="KW-0539">Nucleus</keyword>
<feature type="region of interest" description="Disordered" evidence="7">
    <location>
        <begin position="61"/>
        <end position="83"/>
    </location>
</feature>
<keyword evidence="4" id="KW-0805">Transcription regulation</keyword>
<sequence>MASKITTQPKRPVRQLSIHEKLEAIHRVHEGESKASVARIIGVPESTLRGWCKNEDKLHAMASKTSPSPEPLALSDGGPSEAKKPRLDVVAEANKKSELDESLLFWLRNQQAQQLQNMDIMKYTPDGTSSWFWRWYKHYGFQSPGLEPLPLVKTKSTLDTVLLNLNNNNNHQDEAKENKGSESGGQPSDGEDDPPETAAEAVKHGERFLRWLECCSDPSVTAVQLLQFRYLLNNVKSCAERRANKLLKAPPRAKRK</sequence>
<evidence type="ECO:0000256" key="6">
    <source>
        <dbReference type="PROSITE-ProRule" id="PRU00320"/>
    </source>
</evidence>
<keyword evidence="6" id="KW-0238">DNA-binding</keyword>
<dbReference type="InterPro" id="IPR051839">
    <property type="entry name" value="RD_transcriptional_regulator"/>
</dbReference>
<evidence type="ECO:0000259" key="8">
    <source>
        <dbReference type="PROSITE" id="PS50960"/>
    </source>
</evidence>
<comment type="subcellular location">
    <subcellularLocation>
        <location evidence="1 6">Nucleus</location>
    </subcellularLocation>
</comment>
<dbReference type="SUPFAM" id="SSF46689">
    <property type="entry name" value="Homeodomain-like"/>
    <property type="match status" value="1"/>
</dbReference>